<organism evidence="1 2">
    <name type="scientific">Psychromonas arctica</name>
    <dbReference type="NCBI Taxonomy" id="168275"/>
    <lineage>
        <taxon>Bacteria</taxon>
        <taxon>Pseudomonadati</taxon>
        <taxon>Pseudomonadota</taxon>
        <taxon>Gammaproteobacteria</taxon>
        <taxon>Alteromonadales</taxon>
        <taxon>Psychromonadaceae</taxon>
        <taxon>Psychromonas</taxon>
    </lineage>
</organism>
<proteinExistence type="predicted"/>
<evidence type="ECO:0000313" key="2">
    <source>
        <dbReference type="Proteomes" id="UP001366060"/>
    </source>
</evidence>
<keyword evidence="2" id="KW-1185">Reference proteome</keyword>
<name>A0ABU9HD32_9GAMM</name>
<accession>A0ABU9HD32</accession>
<dbReference type="EMBL" id="JBAKBA010000026">
    <property type="protein sequence ID" value="MEL0659794.1"/>
    <property type="molecule type" value="Genomic_DNA"/>
</dbReference>
<dbReference type="InterPro" id="IPR020979">
    <property type="entry name" value="Uncharacterised_A0KLC6"/>
</dbReference>
<evidence type="ECO:0000313" key="1">
    <source>
        <dbReference type="EMBL" id="MEL0659794.1"/>
    </source>
</evidence>
<comment type="caution">
    <text evidence="1">The sequence shown here is derived from an EMBL/GenBank/DDBJ whole genome shotgun (WGS) entry which is preliminary data.</text>
</comment>
<dbReference type="Proteomes" id="UP001366060">
    <property type="component" value="Unassembled WGS sequence"/>
</dbReference>
<reference evidence="1 2" key="1">
    <citation type="submission" date="2024-02" db="EMBL/GenBank/DDBJ databases">
        <title>Bacteria isolated from the canopy kelp, Nereocystis luetkeana.</title>
        <authorList>
            <person name="Pfister C.A."/>
            <person name="Younker I.T."/>
            <person name="Light S.H."/>
        </authorList>
    </citation>
    <scope>NUCLEOTIDE SEQUENCE [LARGE SCALE GENOMIC DNA]</scope>
    <source>
        <strain evidence="1 2">TI.2.07</strain>
    </source>
</reference>
<dbReference type="RefSeq" id="WP_341628320.1">
    <property type="nucleotide sequence ID" value="NZ_JBAKBA010000026.1"/>
</dbReference>
<dbReference type="Pfam" id="PF12290">
    <property type="entry name" value="DUF3802"/>
    <property type="match status" value="1"/>
</dbReference>
<protein>
    <submittedName>
        <fullName evidence="1">DUF3802 family protein</fullName>
    </submittedName>
</protein>
<sequence>MLLKSEAYESCIGYFADNLNIFEGAASSGNGQVIADIVLDEVANLLMTFCQQQPQLSNETRLIVVAEGDRIVDDMEQILGKCWENRASEEQALFIKEYFLLVKNSLDSQVPHL</sequence>
<gene>
    <name evidence="1" type="ORF">V6255_11660</name>
</gene>